<dbReference type="PANTHER" id="PTHR33925:SF2">
    <property type="entry name" value="PLASTID DIVISION PROTEIN CDP1, CHLOROPLASTIC"/>
    <property type="match status" value="1"/>
</dbReference>
<dbReference type="Pfam" id="PF23468">
    <property type="entry name" value="ARC6"/>
    <property type="match status" value="1"/>
</dbReference>
<protein>
    <recommendedName>
        <fullName evidence="7">ARC6 IMS domain-containing protein</fullName>
    </recommendedName>
</protein>
<accession>A0A835PW12</accession>
<organism evidence="5 6">
    <name type="scientific">Vanilla planifolia</name>
    <name type="common">Vanilla</name>
    <dbReference type="NCBI Taxonomy" id="51239"/>
    <lineage>
        <taxon>Eukaryota</taxon>
        <taxon>Viridiplantae</taxon>
        <taxon>Streptophyta</taxon>
        <taxon>Embryophyta</taxon>
        <taxon>Tracheophyta</taxon>
        <taxon>Spermatophyta</taxon>
        <taxon>Magnoliopsida</taxon>
        <taxon>Liliopsida</taxon>
        <taxon>Asparagales</taxon>
        <taxon>Orchidaceae</taxon>
        <taxon>Vanilloideae</taxon>
        <taxon>Vanilleae</taxon>
        <taxon>Vanilla</taxon>
    </lineage>
</organism>
<comment type="caution">
    <text evidence="5">The sequence shown here is derived from an EMBL/GenBank/DDBJ whole genome shotgun (WGS) entry which is preliminary data.</text>
</comment>
<proteinExistence type="predicted"/>
<feature type="domain" description="Plastid division protein CDP1-like IMS" evidence="2">
    <location>
        <begin position="662"/>
        <end position="779"/>
    </location>
</feature>
<evidence type="ECO:0000259" key="3">
    <source>
        <dbReference type="Pfam" id="PF23468"/>
    </source>
</evidence>
<reference evidence="5 6" key="1">
    <citation type="journal article" date="2020" name="Nat. Food">
        <title>A phased Vanilla planifolia genome enables genetic improvement of flavour and production.</title>
        <authorList>
            <person name="Hasing T."/>
            <person name="Tang H."/>
            <person name="Brym M."/>
            <person name="Khazi F."/>
            <person name="Huang T."/>
            <person name="Chambers A.H."/>
        </authorList>
    </citation>
    <scope>NUCLEOTIDE SEQUENCE [LARGE SCALE GENOMIC DNA]</scope>
    <source>
        <tissue evidence="5">Leaf</tissue>
    </source>
</reference>
<dbReference type="InterPro" id="IPR058032">
    <property type="entry name" value="CDP1-like_a_solenoid_1"/>
</dbReference>
<dbReference type="InterPro" id="IPR044685">
    <property type="entry name" value="CPD1-like"/>
</dbReference>
<feature type="region of interest" description="Disordered" evidence="1">
    <location>
        <begin position="537"/>
        <end position="558"/>
    </location>
</feature>
<dbReference type="OrthoDB" id="1708707at2759"/>
<dbReference type="InterPro" id="IPR057137">
    <property type="entry name" value="CDP1-like_a_solenoid_2"/>
</dbReference>
<evidence type="ECO:0000313" key="5">
    <source>
        <dbReference type="EMBL" id="KAG0458624.1"/>
    </source>
</evidence>
<dbReference type="Pfam" id="PF25515">
    <property type="entry name" value="Arm_PDR"/>
    <property type="match status" value="1"/>
</dbReference>
<dbReference type="AlphaFoldDB" id="A0A835PW12"/>
<evidence type="ECO:0000259" key="4">
    <source>
        <dbReference type="Pfam" id="PF25515"/>
    </source>
</evidence>
<dbReference type="PANTHER" id="PTHR33925">
    <property type="entry name" value="PLASTID DIVISION PROTEIN CDP1, CHLOROPLASTIC-RELATED"/>
    <property type="match status" value="1"/>
</dbReference>
<evidence type="ECO:0000256" key="1">
    <source>
        <dbReference type="SAM" id="MobiDB-lite"/>
    </source>
</evidence>
<evidence type="ECO:0000259" key="2">
    <source>
        <dbReference type="Pfam" id="PF13355"/>
    </source>
</evidence>
<gene>
    <name evidence="5" type="ORF">HPP92_021752</name>
</gene>
<dbReference type="EMBL" id="JADCNM010000012">
    <property type="protein sequence ID" value="KAG0458624.1"/>
    <property type="molecule type" value="Genomic_DNA"/>
</dbReference>
<dbReference type="Proteomes" id="UP000639772">
    <property type="component" value="Chromosome 12"/>
</dbReference>
<dbReference type="GO" id="GO:0009706">
    <property type="term" value="C:chloroplast inner membrane"/>
    <property type="evidence" value="ECO:0007669"/>
    <property type="project" value="TreeGrafter"/>
</dbReference>
<dbReference type="Pfam" id="PF13355">
    <property type="entry name" value="ARC6-like_IMS"/>
    <property type="match status" value="1"/>
</dbReference>
<feature type="domain" description="Plastid division protein CDP1-like 1st alpha solenoid" evidence="4">
    <location>
        <begin position="164"/>
        <end position="309"/>
    </location>
</feature>
<feature type="domain" description="Plastid division protein CDP1-like 2nd alpha solenoid" evidence="3">
    <location>
        <begin position="342"/>
        <end position="477"/>
    </location>
</feature>
<name>A0A835PW12_VANPL</name>
<evidence type="ECO:0008006" key="7">
    <source>
        <dbReference type="Google" id="ProtNLM"/>
    </source>
</evidence>
<evidence type="ECO:0000313" key="6">
    <source>
        <dbReference type="Proteomes" id="UP000639772"/>
    </source>
</evidence>
<sequence length="787" mass="88012">MALAQLVSTLTRYSGFLWDNVLDEKRRSIAYCPGGVFSGYSGTFGKTRGFLLELGARLSWREVAARARLKVTEAPTIEGGMVGRLVEIPVTCYQILGLSEKAEKDEVVKAVMDLKDSDIEDGFTGYLSHSRKMFLMDVRDKLLFEPEYSGNLKERVPPRSSLHIPWSWLPSALCLLQEVGEEKIALHIGRAALQHSDVEPYAHDVLLCMALAECTIAKAAFEENKIYEGFEALAQAQYLLKSKASLGSTPLILQEKESLEELVPACTLEIISMPRTPDNAERRKRAIEALRELLRQGLDVETSCRVQDWHCFLNKAMNKLMAVEIVDLLPWDKLAAARTNKKLLESQNQKVVISFDCFYLAMTAHLALGFSTRQLDVISKAKTICDCLIASEGVELKFEQAFCSFLLGQVSEKAAFEKLQQLEISGNSSLQNYAASISKKDIKEARSICQSLESWLKDSVLSLFADTRDCPPSLANFSGGQKRMLNCRKQKIETSTSPYVSNRSPSLGLSFDHTTFVKQPPIKLTRHLGEAVKQLAPISSQSQHSTNKDTNMTSNPSNSHLKRLVVLHDSKSWIGSSLSGDVVGRIAYVSIASCLIFGAVKMLSMHFGQARISHMLQFSQMMKNNAAAWTFSNAHKLKFNSPIDKTVTGNVMDRRQMSLAEAESLVKKWQDIKARALGPDHQIHSLPQILCDSMLLKWQDLAMSAKKNECFWKLVLLNLSVLRAEIVVHEFGIERAEVEALIEEAAELANEYEIVKPTYHSTYKVQYILKKEDDGSWKFCNGGIESS</sequence>
<dbReference type="InterPro" id="IPR025344">
    <property type="entry name" value="CDP1-like_IMS"/>
</dbReference>
<dbReference type="GO" id="GO:0010020">
    <property type="term" value="P:chloroplast fission"/>
    <property type="evidence" value="ECO:0007669"/>
    <property type="project" value="TreeGrafter"/>
</dbReference>